<organism evidence="16 17">
    <name type="scientific">Kribbella deserti</name>
    <dbReference type="NCBI Taxonomy" id="1926257"/>
    <lineage>
        <taxon>Bacteria</taxon>
        <taxon>Bacillati</taxon>
        <taxon>Actinomycetota</taxon>
        <taxon>Actinomycetes</taxon>
        <taxon>Propionibacteriales</taxon>
        <taxon>Kribbellaceae</taxon>
        <taxon>Kribbella</taxon>
    </lineage>
</organism>
<comment type="caution">
    <text evidence="16">The sequence shown here is derived from an EMBL/GenBank/DDBJ whole genome shotgun (WGS) entry which is preliminary data.</text>
</comment>
<protein>
    <recommendedName>
        <fullName evidence="3">histidine kinase</fullName>
        <ecNumber evidence="3">2.7.13.3</ecNumber>
    </recommendedName>
</protein>
<dbReference type="CDD" id="cd00082">
    <property type="entry name" value="HisKA"/>
    <property type="match status" value="1"/>
</dbReference>
<dbReference type="PANTHER" id="PTHR44936">
    <property type="entry name" value="SENSOR PROTEIN CREC"/>
    <property type="match status" value="1"/>
</dbReference>
<dbReference type="SMART" id="SM00387">
    <property type="entry name" value="HATPase_c"/>
    <property type="match status" value="1"/>
</dbReference>
<accession>A0ABV6QG98</accession>
<dbReference type="InterPro" id="IPR003660">
    <property type="entry name" value="HAMP_dom"/>
</dbReference>
<dbReference type="InterPro" id="IPR005467">
    <property type="entry name" value="His_kinase_dom"/>
</dbReference>
<sequence>MKRGIRAQLGLVMGTTSLITLLCFLLPAALVLDREAEQRAIATASLRVQAVAVLLTAQPDVLPPLPAGTTVFLPGDKIHGRPAPRDDAFVLASRGQAFVTRTSEGLVAFTTVMRGTTQSVVIRSVVPAAELRADVTSVLTRLGLVAFALLVLSVLLADRLGRRLVASARALGAGANRLSRGDLDARVTPSGPIEFHWAAQELNGLAGRISRLLADQRAESADLAHRLRTPLTALRVEAESISHPAERTRLSAVADTLTAAVDEVVHASLRSVREGANPATDLVEVATSRLDFWSVLGEDTGRSVTRDLPSVPVLVPLAREDLESLVDVLLDNVFTHTPAGTGFQVGVEVDPPALTVRDDGGGASSSARPSTGLGLLLADRLTTRTGGSFEFVPTPSGTTARATFGPVPTAAET</sequence>
<evidence type="ECO:0000259" key="14">
    <source>
        <dbReference type="PROSITE" id="PS50109"/>
    </source>
</evidence>
<evidence type="ECO:0000313" key="17">
    <source>
        <dbReference type="Proteomes" id="UP001589890"/>
    </source>
</evidence>
<evidence type="ECO:0000259" key="15">
    <source>
        <dbReference type="PROSITE" id="PS50885"/>
    </source>
</evidence>
<evidence type="ECO:0000256" key="13">
    <source>
        <dbReference type="SAM" id="Phobius"/>
    </source>
</evidence>
<feature type="domain" description="HAMP" evidence="15">
    <location>
        <begin position="162"/>
        <end position="214"/>
    </location>
</feature>
<dbReference type="Proteomes" id="UP001589890">
    <property type="component" value="Unassembled WGS sequence"/>
</dbReference>
<evidence type="ECO:0000313" key="16">
    <source>
        <dbReference type="EMBL" id="MFC0623654.1"/>
    </source>
</evidence>
<keyword evidence="13" id="KW-0472">Membrane</keyword>
<dbReference type="PROSITE" id="PS50109">
    <property type="entry name" value="HIS_KIN"/>
    <property type="match status" value="1"/>
</dbReference>
<dbReference type="SMART" id="SM00304">
    <property type="entry name" value="HAMP"/>
    <property type="match status" value="1"/>
</dbReference>
<dbReference type="InterPro" id="IPR036890">
    <property type="entry name" value="HATPase_C_sf"/>
</dbReference>
<keyword evidence="6" id="KW-0808">Transferase</keyword>
<keyword evidence="4" id="KW-1003">Cell membrane</keyword>
<keyword evidence="11 13" id="KW-1133">Transmembrane helix</keyword>
<name>A0ABV6QG98_9ACTN</name>
<evidence type="ECO:0000256" key="3">
    <source>
        <dbReference type="ARBA" id="ARBA00012438"/>
    </source>
</evidence>
<keyword evidence="5" id="KW-0597">Phosphoprotein</keyword>
<evidence type="ECO:0000256" key="5">
    <source>
        <dbReference type="ARBA" id="ARBA00022553"/>
    </source>
</evidence>
<dbReference type="InterPro" id="IPR003594">
    <property type="entry name" value="HATPase_dom"/>
</dbReference>
<dbReference type="EMBL" id="JBHLTC010000006">
    <property type="protein sequence ID" value="MFC0623654.1"/>
    <property type="molecule type" value="Genomic_DNA"/>
</dbReference>
<dbReference type="SUPFAM" id="SSF47384">
    <property type="entry name" value="Homodimeric domain of signal transducing histidine kinase"/>
    <property type="match status" value="1"/>
</dbReference>
<evidence type="ECO:0000256" key="9">
    <source>
        <dbReference type="ARBA" id="ARBA00022777"/>
    </source>
</evidence>
<dbReference type="Gene3D" id="1.10.287.130">
    <property type="match status" value="1"/>
</dbReference>
<evidence type="ECO:0000256" key="12">
    <source>
        <dbReference type="ARBA" id="ARBA00023012"/>
    </source>
</evidence>
<evidence type="ECO:0000256" key="7">
    <source>
        <dbReference type="ARBA" id="ARBA00022692"/>
    </source>
</evidence>
<evidence type="ECO:0000256" key="10">
    <source>
        <dbReference type="ARBA" id="ARBA00022840"/>
    </source>
</evidence>
<keyword evidence="17" id="KW-1185">Reference proteome</keyword>
<reference evidence="16 17" key="1">
    <citation type="submission" date="2024-09" db="EMBL/GenBank/DDBJ databases">
        <authorList>
            <person name="Sun Q."/>
            <person name="Mori K."/>
        </authorList>
    </citation>
    <scope>NUCLEOTIDE SEQUENCE [LARGE SCALE GENOMIC DNA]</scope>
    <source>
        <strain evidence="16 17">CGMCC 1.15906</strain>
    </source>
</reference>
<keyword evidence="7 13" id="KW-0812">Transmembrane</keyword>
<feature type="transmembrane region" description="Helical" evidence="13">
    <location>
        <begin position="9"/>
        <end position="30"/>
    </location>
</feature>
<dbReference type="InterPro" id="IPR036097">
    <property type="entry name" value="HisK_dim/P_sf"/>
</dbReference>
<evidence type="ECO:0000256" key="8">
    <source>
        <dbReference type="ARBA" id="ARBA00022741"/>
    </source>
</evidence>
<dbReference type="Gene3D" id="3.30.565.10">
    <property type="entry name" value="Histidine kinase-like ATPase, C-terminal domain"/>
    <property type="match status" value="1"/>
</dbReference>
<evidence type="ECO:0000256" key="6">
    <source>
        <dbReference type="ARBA" id="ARBA00022679"/>
    </source>
</evidence>
<dbReference type="Pfam" id="PF00672">
    <property type="entry name" value="HAMP"/>
    <property type="match status" value="1"/>
</dbReference>
<keyword evidence="8" id="KW-0547">Nucleotide-binding</keyword>
<dbReference type="PANTHER" id="PTHR44936:SF9">
    <property type="entry name" value="SENSOR PROTEIN CREC"/>
    <property type="match status" value="1"/>
</dbReference>
<dbReference type="EC" id="2.7.13.3" evidence="3"/>
<proteinExistence type="predicted"/>
<comment type="catalytic activity">
    <reaction evidence="1">
        <text>ATP + protein L-histidine = ADP + protein N-phospho-L-histidine.</text>
        <dbReference type="EC" id="2.7.13.3"/>
    </reaction>
</comment>
<dbReference type="Pfam" id="PF02518">
    <property type="entry name" value="HATPase_c"/>
    <property type="match status" value="1"/>
</dbReference>
<dbReference type="InterPro" id="IPR003661">
    <property type="entry name" value="HisK_dim/P_dom"/>
</dbReference>
<dbReference type="SUPFAM" id="SSF55874">
    <property type="entry name" value="ATPase domain of HSP90 chaperone/DNA topoisomerase II/histidine kinase"/>
    <property type="match status" value="1"/>
</dbReference>
<evidence type="ECO:0000256" key="11">
    <source>
        <dbReference type="ARBA" id="ARBA00022989"/>
    </source>
</evidence>
<gene>
    <name evidence="16" type="ORF">ACFFGN_06245</name>
</gene>
<keyword evidence="9" id="KW-0418">Kinase</keyword>
<keyword evidence="10" id="KW-0067">ATP-binding</keyword>
<feature type="transmembrane region" description="Helical" evidence="13">
    <location>
        <begin position="138"/>
        <end position="157"/>
    </location>
</feature>
<evidence type="ECO:0000256" key="1">
    <source>
        <dbReference type="ARBA" id="ARBA00000085"/>
    </source>
</evidence>
<dbReference type="InterPro" id="IPR050980">
    <property type="entry name" value="2C_sensor_his_kinase"/>
</dbReference>
<keyword evidence="12" id="KW-0902">Two-component regulatory system</keyword>
<dbReference type="PROSITE" id="PS50885">
    <property type="entry name" value="HAMP"/>
    <property type="match status" value="1"/>
</dbReference>
<comment type="subcellular location">
    <subcellularLocation>
        <location evidence="2">Cell membrane</location>
        <topology evidence="2">Multi-pass membrane protein</topology>
    </subcellularLocation>
</comment>
<evidence type="ECO:0000256" key="4">
    <source>
        <dbReference type="ARBA" id="ARBA00022475"/>
    </source>
</evidence>
<dbReference type="RefSeq" id="WP_380044355.1">
    <property type="nucleotide sequence ID" value="NZ_JBHLTC010000006.1"/>
</dbReference>
<evidence type="ECO:0000256" key="2">
    <source>
        <dbReference type="ARBA" id="ARBA00004651"/>
    </source>
</evidence>
<feature type="domain" description="Histidine kinase" evidence="14">
    <location>
        <begin position="222"/>
        <end position="408"/>
    </location>
</feature>